<dbReference type="SUPFAM" id="SSF51735">
    <property type="entry name" value="NAD(P)-binding Rossmann-fold domains"/>
    <property type="match status" value="1"/>
</dbReference>
<accession>A0ABQ6TPZ5</accession>
<dbReference type="EMBL" id="VZRA01000002">
    <property type="protein sequence ID" value="KAB0670605.1"/>
    <property type="molecule type" value="Genomic_DNA"/>
</dbReference>
<keyword evidence="2" id="KW-1185">Reference proteome</keyword>
<gene>
    <name evidence="1" type="ORF">F6V30_08760</name>
</gene>
<dbReference type="PANTHER" id="PTHR14097:SF8">
    <property type="entry name" value="NAD(P)-BINDING DOMAIN-CONTAINING PROTEIN"/>
    <property type="match status" value="1"/>
</dbReference>
<organism evidence="1 2">
    <name type="scientific">Oryzomonas sagensis</name>
    <dbReference type="NCBI Taxonomy" id="2603857"/>
    <lineage>
        <taxon>Bacteria</taxon>
        <taxon>Pseudomonadati</taxon>
        <taxon>Thermodesulfobacteriota</taxon>
        <taxon>Desulfuromonadia</taxon>
        <taxon>Geobacterales</taxon>
        <taxon>Geobacteraceae</taxon>
        <taxon>Oryzomonas</taxon>
    </lineage>
</organism>
<dbReference type="Proteomes" id="UP000798046">
    <property type="component" value="Unassembled WGS sequence"/>
</dbReference>
<dbReference type="InterPro" id="IPR036291">
    <property type="entry name" value="NAD(P)-bd_dom_sf"/>
</dbReference>
<protein>
    <submittedName>
        <fullName evidence="1">Epimerase</fullName>
    </submittedName>
</protein>
<dbReference type="PANTHER" id="PTHR14097">
    <property type="entry name" value="OXIDOREDUCTASE HTATIP2"/>
    <property type="match status" value="1"/>
</dbReference>
<evidence type="ECO:0000313" key="1">
    <source>
        <dbReference type="EMBL" id="KAB0670605.1"/>
    </source>
</evidence>
<comment type="caution">
    <text evidence="1">The sequence shown here is derived from an EMBL/GenBank/DDBJ whole genome shotgun (WGS) entry which is preliminary data.</text>
</comment>
<proteinExistence type="predicted"/>
<name>A0ABQ6TPZ5_9BACT</name>
<sequence length="221" mass="24519">MRVLMFGATGMVGQGVLRECLLDSGVTFVQAVGRTPTGLANAKLRDLTHPDLWHYGAIEGELTGFDACFFCLGTSSAGKGEEEYTRVTYDLTMAAAQALARLNPHMTFVYVSGAGADGSEQGRVMWARVRGRLENALRRLPFRRVYIFRPGVIQPLHGIQSKTKSYRLLYRLLGPVLPLLRRAFPGRITTTERIGRAMLRVARYGADKQILEARDLEELSA</sequence>
<reference evidence="1 2" key="1">
    <citation type="journal article" date="2020" name="Microorganisms">
        <title>Description of Three Novel Members in the Family Geobacteraceae, Oryzomonas japonicum gen. nov., sp. nov., Oryzomonas sagensis sp. nov., and Oryzomonas ruber sp. nov.</title>
        <authorList>
            <person name="Xu Z."/>
            <person name="Masuda Y."/>
            <person name="Hayakawa C."/>
            <person name="Ushijima N."/>
            <person name="Kawano K."/>
            <person name="Shiratori Y."/>
            <person name="Senoo K."/>
            <person name="Itoh H."/>
        </authorList>
    </citation>
    <scope>NUCLEOTIDE SEQUENCE [LARGE SCALE GENOMIC DNA]</scope>
    <source>
        <strain evidence="1 2">Red100</strain>
    </source>
</reference>
<evidence type="ECO:0000313" key="2">
    <source>
        <dbReference type="Proteomes" id="UP000798046"/>
    </source>
</evidence>
<dbReference type="Gene3D" id="3.40.50.720">
    <property type="entry name" value="NAD(P)-binding Rossmann-like Domain"/>
    <property type="match status" value="1"/>
</dbReference>